<protein>
    <submittedName>
        <fullName evidence="2">Uncharacterized protein</fullName>
    </submittedName>
</protein>
<name>A0ABP6PSC4_9ACTN</name>
<organism evidence="2 3">
    <name type="scientific">Blastococcus jejuensis</name>
    <dbReference type="NCBI Taxonomy" id="351224"/>
    <lineage>
        <taxon>Bacteria</taxon>
        <taxon>Bacillati</taxon>
        <taxon>Actinomycetota</taxon>
        <taxon>Actinomycetes</taxon>
        <taxon>Geodermatophilales</taxon>
        <taxon>Geodermatophilaceae</taxon>
        <taxon>Blastococcus</taxon>
    </lineage>
</organism>
<sequence>MTLEPSTSRTPQRSGLTLAAVLLALLLVAGGLAGLGWQELGLIVLAVLLLTWPALAFYAWARSRGDL</sequence>
<dbReference type="Proteomes" id="UP001499924">
    <property type="component" value="Unassembled WGS sequence"/>
</dbReference>
<accession>A0ABP6PSC4</accession>
<gene>
    <name evidence="2" type="ORF">GCM10010531_44770</name>
</gene>
<keyword evidence="1" id="KW-0812">Transmembrane</keyword>
<evidence type="ECO:0000256" key="1">
    <source>
        <dbReference type="SAM" id="Phobius"/>
    </source>
</evidence>
<keyword evidence="1" id="KW-0472">Membrane</keyword>
<keyword evidence="1" id="KW-1133">Transmembrane helix</keyword>
<dbReference type="EMBL" id="BAAAVV010000023">
    <property type="protein sequence ID" value="GAA3185617.1"/>
    <property type="molecule type" value="Genomic_DNA"/>
</dbReference>
<reference evidence="3" key="1">
    <citation type="journal article" date="2019" name="Int. J. Syst. Evol. Microbiol.">
        <title>The Global Catalogue of Microorganisms (GCM) 10K type strain sequencing project: providing services to taxonomists for standard genome sequencing and annotation.</title>
        <authorList>
            <consortium name="The Broad Institute Genomics Platform"/>
            <consortium name="The Broad Institute Genome Sequencing Center for Infectious Disease"/>
            <person name="Wu L."/>
            <person name="Ma J."/>
        </authorList>
    </citation>
    <scope>NUCLEOTIDE SEQUENCE [LARGE SCALE GENOMIC DNA]</scope>
    <source>
        <strain evidence="3">JCM 15614</strain>
    </source>
</reference>
<proteinExistence type="predicted"/>
<evidence type="ECO:0000313" key="2">
    <source>
        <dbReference type="EMBL" id="GAA3185617.1"/>
    </source>
</evidence>
<keyword evidence="3" id="KW-1185">Reference proteome</keyword>
<evidence type="ECO:0000313" key="3">
    <source>
        <dbReference type="Proteomes" id="UP001499924"/>
    </source>
</evidence>
<feature type="transmembrane region" description="Helical" evidence="1">
    <location>
        <begin position="43"/>
        <end position="61"/>
    </location>
</feature>
<dbReference type="RefSeq" id="WP_344691568.1">
    <property type="nucleotide sequence ID" value="NZ_BAAAVV010000023.1"/>
</dbReference>
<comment type="caution">
    <text evidence="2">The sequence shown here is derived from an EMBL/GenBank/DDBJ whole genome shotgun (WGS) entry which is preliminary data.</text>
</comment>